<dbReference type="Gene3D" id="3.40.50.880">
    <property type="match status" value="1"/>
</dbReference>
<dbReference type="EMBL" id="CADIJQ010000001">
    <property type="protein sequence ID" value="CAB3665775.1"/>
    <property type="molecule type" value="Genomic_DNA"/>
</dbReference>
<keyword evidence="3" id="KW-1185">Reference proteome</keyword>
<reference evidence="2 3" key="1">
    <citation type="submission" date="2020-04" db="EMBL/GenBank/DDBJ databases">
        <authorList>
            <person name="De Canck E."/>
        </authorList>
    </citation>
    <scope>NUCLEOTIDE SEQUENCE [LARGE SCALE GENOMIC DNA]</scope>
    <source>
        <strain evidence="2 3">LMG 3441</strain>
    </source>
</reference>
<protein>
    <submittedName>
        <fullName evidence="2">Isonitrile hydratase</fullName>
        <ecNumber evidence="2">4.2.1.103</ecNumber>
    </submittedName>
</protein>
<sequence>MFAYMLGRMNTQPKTRIGMLVFPMMTSLDILGPFEVLARAPSCHAELVWKDRSPLKGDTGLTIVPDRGFADAPQYDVIVVPGGPGQTALMEDAEVVQFLRQQAAGAELVTSVCTGSLLLAAAGLLQGKKATCHWLSIDQLPIFGVEAVPDRVVVDGDRITGAGVTSGLDFAFTVLAAIRGEEAARALQLMLEYDPAPPFDSGHPRVASADLVEKVRHAADSMIRERRAVSLRVAQGMVAT</sequence>
<evidence type="ECO:0000313" key="3">
    <source>
        <dbReference type="Proteomes" id="UP000494269"/>
    </source>
</evidence>
<dbReference type="EC" id="4.2.1.103" evidence="2"/>
<name>A0A6S6ZBK4_9BURK</name>
<accession>A0A6S6ZBK4</accession>
<dbReference type="GO" id="GO:0050549">
    <property type="term" value="F:cyclohexyl-isocyanide hydratase activity"/>
    <property type="evidence" value="ECO:0007669"/>
    <property type="project" value="UniProtKB-EC"/>
</dbReference>
<proteinExistence type="predicted"/>
<dbReference type="Proteomes" id="UP000494269">
    <property type="component" value="Unassembled WGS sequence"/>
</dbReference>
<dbReference type="InterPro" id="IPR052158">
    <property type="entry name" value="INH-QAR"/>
</dbReference>
<keyword evidence="2" id="KW-0456">Lyase</keyword>
<dbReference type="GO" id="GO:0006355">
    <property type="term" value="P:regulation of DNA-templated transcription"/>
    <property type="evidence" value="ECO:0007669"/>
    <property type="project" value="TreeGrafter"/>
</dbReference>
<feature type="domain" description="DJ-1/PfpI" evidence="1">
    <location>
        <begin position="16"/>
        <end position="176"/>
    </location>
</feature>
<dbReference type="Pfam" id="PF01965">
    <property type="entry name" value="DJ-1_PfpI"/>
    <property type="match status" value="1"/>
</dbReference>
<dbReference type="CDD" id="cd03139">
    <property type="entry name" value="GATase1_PfpI_2"/>
    <property type="match status" value="1"/>
</dbReference>
<gene>
    <name evidence="2" type="primary">inhA_2</name>
    <name evidence="2" type="ORF">LMG3441_00803</name>
</gene>
<organism evidence="2 3">
    <name type="scientific">Achromobacter kerstersii</name>
    <dbReference type="NCBI Taxonomy" id="1353890"/>
    <lineage>
        <taxon>Bacteria</taxon>
        <taxon>Pseudomonadati</taxon>
        <taxon>Pseudomonadota</taxon>
        <taxon>Betaproteobacteria</taxon>
        <taxon>Burkholderiales</taxon>
        <taxon>Alcaligenaceae</taxon>
        <taxon>Achromobacter</taxon>
    </lineage>
</organism>
<dbReference type="InterPro" id="IPR029062">
    <property type="entry name" value="Class_I_gatase-like"/>
</dbReference>
<dbReference type="AlphaFoldDB" id="A0A6S6ZBK4"/>
<dbReference type="InterPro" id="IPR002818">
    <property type="entry name" value="DJ-1/PfpI"/>
</dbReference>
<dbReference type="PANTHER" id="PTHR43130:SF2">
    <property type="entry name" value="DJ-1_PFPI DOMAIN-CONTAINING PROTEIN"/>
    <property type="match status" value="1"/>
</dbReference>
<evidence type="ECO:0000259" key="1">
    <source>
        <dbReference type="Pfam" id="PF01965"/>
    </source>
</evidence>
<dbReference type="PANTHER" id="PTHR43130">
    <property type="entry name" value="ARAC-FAMILY TRANSCRIPTIONAL REGULATOR"/>
    <property type="match status" value="1"/>
</dbReference>
<dbReference type="RefSeq" id="WP_254600439.1">
    <property type="nucleotide sequence ID" value="NZ_CADIJQ010000001.1"/>
</dbReference>
<evidence type="ECO:0000313" key="2">
    <source>
        <dbReference type="EMBL" id="CAB3665775.1"/>
    </source>
</evidence>
<dbReference type="SUPFAM" id="SSF52317">
    <property type="entry name" value="Class I glutamine amidotransferase-like"/>
    <property type="match status" value="1"/>
</dbReference>